<organism evidence="12">
    <name type="scientific">Veillonella ratti</name>
    <dbReference type="NCBI Taxonomy" id="103892"/>
    <lineage>
        <taxon>Bacteria</taxon>
        <taxon>Bacillati</taxon>
        <taxon>Bacillota</taxon>
        <taxon>Negativicutes</taxon>
        <taxon>Veillonellales</taxon>
        <taxon>Veillonellaceae</taxon>
        <taxon>Veillonella</taxon>
    </lineage>
</organism>
<keyword evidence="4" id="KW-0547">Nucleotide-binding</keyword>
<evidence type="ECO:0000256" key="3">
    <source>
        <dbReference type="ARBA" id="ARBA00021315"/>
    </source>
</evidence>
<feature type="domain" description="RecF/RecN/SMC N-terminal" evidence="11">
    <location>
        <begin position="2"/>
        <end position="508"/>
    </location>
</feature>
<dbReference type="Gene3D" id="6.10.140.1090">
    <property type="match status" value="1"/>
</dbReference>
<comment type="similarity">
    <text evidence="2 9">Belongs to the RecN family.</text>
</comment>
<keyword evidence="6" id="KW-0067">ATP-binding</keyword>
<dbReference type="GO" id="GO:0005524">
    <property type="term" value="F:ATP binding"/>
    <property type="evidence" value="ECO:0007669"/>
    <property type="project" value="UniProtKB-KW"/>
</dbReference>
<evidence type="ECO:0000256" key="8">
    <source>
        <dbReference type="ARBA" id="ARBA00033408"/>
    </source>
</evidence>
<dbReference type="EMBL" id="CACRUX010000054">
    <property type="protein sequence ID" value="VYU22025.1"/>
    <property type="molecule type" value="Genomic_DNA"/>
</dbReference>
<sequence>MLTQMGIRNFALIEQMNLQFSDGITIFTGETGAGKSILMDAFSILLGERASSDFIRHGKDAFVIEGVFDVTDDTELLDLLTSKNILVEENQLILSRSFNRQGKSTILANDQAIPLKALREIGLYLADIHGQYSNQLLLNPDVHHKYLDEYTKEGQKAFDAYVKAYKSYKTAKSQLDGMEAMAAERARELDMLRFQIDEIEEAQLKPGEDEALAAELKRLDSFEHLDKVLGACYNAFYSDRHAILEAVNSIKSEVQDLVRYDEELKDLSELVNSAYFQLEEAAQGLDRYRDSISYDEERYAYCQERDSLIYDLKRKYGETIEAVLEFENKAQARLEELEAQSYAKEDLEKAVQQAEADARTKLAALTAIRDTNSAIIADQLQKQLKDLGMSKAKLQFVIEKSDELLPLGAKRIELLFNANAGEDLLPLHKVASGGEISRIALAFKTVFNTKTFKTLVFDEIDVGISGDIALQVAAKIQQLSNSTQVFCITHLPQTASIAKHHYHLSKQEVDGRTVSSLTELSEEEHVEQIARMMSGQNFSHTALATAKEMIQHFKNKH</sequence>
<dbReference type="CDD" id="cd03241">
    <property type="entry name" value="ABC_RecN"/>
    <property type="match status" value="2"/>
</dbReference>
<dbReference type="AlphaFoldDB" id="A0A6N3D190"/>
<keyword evidence="5 9" id="KW-0227">DNA damage</keyword>
<name>A0A6N3D190_9FIRM</name>
<evidence type="ECO:0000256" key="7">
    <source>
        <dbReference type="ARBA" id="ARBA00023204"/>
    </source>
</evidence>
<evidence type="ECO:0000256" key="6">
    <source>
        <dbReference type="ARBA" id="ARBA00022840"/>
    </source>
</evidence>
<evidence type="ECO:0000313" key="12">
    <source>
        <dbReference type="EMBL" id="VYU22025.1"/>
    </source>
</evidence>
<dbReference type="InterPro" id="IPR003395">
    <property type="entry name" value="RecF/RecN/SMC_N"/>
</dbReference>
<protein>
    <recommendedName>
        <fullName evidence="3 9">DNA repair protein RecN</fullName>
    </recommendedName>
    <alternativeName>
        <fullName evidence="8 9">Recombination protein N</fullName>
    </alternativeName>
</protein>
<gene>
    <name evidence="12" type="primary">recN</name>
    <name evidence="12" type="ORF">VRLFYP33_01477</name>
</gene>
<dbReference type="SUPFAM" id="SSF52540">
    <property type="entry name" value="P-loop containing nucleoside triphosphate hydrolases"/>
    <property type="match status" value="2"/>
</dbReference>
<dbReference type="GO" id="GO:0009432">
    <property type="term" value="P:SOS response"/>
    <property type="evidence" value="ECO:0007669"/>
    <property type="project" value="TreeGrafter"/>
</dbReference>
<dbReference type="InterPro" id="IPR027417">
    <property type="entry name" value="P-loop_NTPase"/>
</dbReference>
<dbReference type="PIRSF" id="PIRSF003128">
    <property type="entry name" value="RecN"/>
    <property type="match status" value="1"/>
</dbReference>
<evidence type="ECO:0000256" key="4">
    <source>
        <dbReference type="ARBA" id="ARBA00022741"/>
    </source>
</evidence>
<reference evidence="12" key="1">
    <citation type="submission" date="2019-11" db="EMBL/GenBank/DDBJ databases">
        <authorList>
            <person name="Feng L."/>
        </authorList>
    </citation>
    <scope>NUCLEOTIDE SEQUENCE</scope>
    <source>
        <strain evidence="12">VrattiLFYP33</strain>
    </source>
</reference>
<dbReference type="GO" id="GO:0043590">
    <property type="term" value="C:bacterial nucleoid"/>
    <property type="evidence" value="ECO:0007669"/>
    <property type="project" value="TreeGrafter"/>
</dbReference>
<evidence type="ECO:0000256" key="9">
    <source>
        <dbReference type="PIRNR" id="PIRNR003128"/>
    </source>
</evidence>
<dbReference type="RefSeq" id="WP_156705036.1">
    <property type="nucleotide sequence ID" value="NZ_CACRUX010000054.1"/>
</dbReference>
<evidence type="ECO:0000256" key="2">
    <source>
        <dbReference type="ARBA" id="ARBA00009441"/>
    </source>
</evidence>
<evidence type="ECO:0000256" key="1">
    <source>
        <dbReference type="ARBA" id="ARBA00003618"/>
    </source>
</evidence>
<accession>A0A6N3D190</accession>
<dbReference type="Gene3D" id="3.40.50.300">
    <property type="entry name" value="P-loop containing nucleotide triphosphate hydrolases"/>
    <property type="match status" value="2"/>
</dbReference>
<keyword evidence="7 9" id="KW-0234">DNA repair</keyword>
<keyword evidence="10" id="KW-0175">Coiled coil</keyword>
<dbReference type="NCBIfam" id="TIGR00634">
    <property type="entry name" value="recN"/>
    <property type="match status" value="1"/>
</dbReference>
<comment type="function">
    <text evidence="1 9">May be involved in recombinational repair of damaged DNA.</text>
</comment>
<evidence type="ECO:0000259" key="11">
    <source>
        <dbReference type="Pfam" id="PF02463"/>
    </source>
</evidence>
<evidence type="ECO:0000256" key="5">
    <source>
        <dbReference type="ARBA" id="ARBA00022763"/>
    </source>
</evidence>
<dbReference type="PANTHER" id="PTHR11059">
    <property type="entry name" value="DNA REPAIR PROTEIN RECN"/>
    <property type="match status" value="1"/>
</dbReference>
<dbReference type="InterPro" id="IPR004604">
    <property type="entry name" value="DNA_recomb/repair_RecN"/>
</dbReference>
<proteinExistence type="inferred from homology"/>
<dbReference type="FunFam" id="3.40.50.300:FF:000319">
    <property type="entry name" value="DNA repair protein RecN"/>
    <property type="match status" value="1"/>
</dbReference>
<feature type="coiled-coil region" evidence="10">
    <location>
        <begin position="320"/>
        <end position="364"/>
    </location>
</feature>
<dbReference type="Pfam" id="PF02463">
    <property type="entry name" value="SMC_N"/>
    <property type="match status" value="1"/>
</dbReference>
<dbReference type="GO" id="GO:0006310">
    <property type="term" value="P:DNA recombination"/>
    <property type="evidence" value="ECO:0007669"/>
    <property type="project" value="InterPro"/>
</dbReference>
<dbReference type="PANTHER" id="PTHR11059:SF0">
    <property type="entry name" value="DNA REPAIR PROTEIN RECN"/>
    <property type="match status" value="1"/>
</dbReference>
<dbReference type="GO" id="GO:0006281">
    <property type="term" value="P:DNA repair"/>
    <property type="evidence" value="ECO:0007669"/>
    <property type="project" value="UniProtKB-KW"/>
</dbReference>
<evidence type="ECO:0000256" key="10">
    <source>
        <dbReference type="SAM" id="Coils"/>
    </source>
</evidence>